<dbReference type="InterPro" id="IPR023827">
    <property type="entry name" value="Peptidase_S8_Asp-AS"/>
</dbReference>
<name>A0A7X0SPG9_9BACL</name>
<keyword evidence="3" id="KW-0479">Metal-binding</keyword>
<feature type="domain" description="Peptidase S8/S53" evidence="7">
    <location>
        <begin position="123"/>
        <end position="363"/>
    </location>
</feature>
<dbReference type="GO" id="GO:0004252">
    <property type="term" value="F:serine-type endopeptidase activity"/>
    <property type="evidence" value="ECO:0007669"/>
    <property type="project" value="UniProtKB-UniRule"/>
</dbReference>
<keyword evidence="5 6" id="KW-0720">Serine protease</keyword>
<evidence type="ECO:0000259" key="7">
    <source>
        <dbReference type="Pfam" id="PF00082"/>
    </source>
</evidence>
<dbReference type="CDD" id="cd07477">
    <property type="entry name" value="Peptidases_S8_Subtilisin_subset"/>
    <property type="match status" value="1"/>
</dbReference>
<evidence type="ECO:0000313" key="8">
    <source>
        <dbReference type="EMBL" id="MBB6733767.1"/>
    </source>
</evidence>
<feature type="active site" description="Charge relay system" evidence="6">
    <location>
        <position position="165"/>
    </location>
</feature>
<proteinExistence type="inferred from homology"/>
<dbReference type="InterPro" id="IPR034202">
    <property type="entry name" value="Subtilisin_Carlsberg-like"/>
</dbReference>
<sequence>MDTSGFLEWLKASLSSSEKTSDRRILRFVHPDDDKRFLRSLRAERPGSKPLRGIRRLGIIRAYSCPVPPEGLPVSFGGAIVWEEDIRVSTHAILAAQRVPADSGIPWGVRRIRAPEAWSRTTGHRVRVGVIDTGVDFDHPDLRHSLERGINLLQRTALPHDDNGHGTHIAGTIAAANRMQGMIGVAPRSAIYPIKAFDYNGTAYVSDIILGIDWCVRNRMDVVNMSFGMSTRSKSLLNAVSNAYRSGVLIVASSGNDGKRGRIDYPAKYPQTVAVGAINRKGEIASFTNRSDSVDIYAPGERVDSCWLRGNRKTMSGTSMATSHVTGAVALLLAHKPGLTPEQVKTVLKRSKRPLRNAKAPRKTGELDIARMLQVADKLM</sequence>
<evidence type="ECO:0000313" key="9">
    <source>
        <dbReference type="Proteomes" id="UP000564644"/>
    </source>
</evidence>
<dbReference type="InterPro" id="IPR015500">
    <property type="entry name" value="Peptidase_S8_subtilisin-rel"/>
</dbReference>
<evidence type="ECO:0000256" key="3">
    <source>
        <dbReference type="ARBA" id="ARBA00022723"/>
    </source>
</evidence>
<dbReference type="GO" id="GO:0006508">
    <property type="term" value="P:proteolysis"/>
    <property type="evidence" value="ECO:0007669"/>
    <property type="project" value="UniProtKB-KW"/>
</dbReference>
<accession>A0A7X0SPG9</accession>
<keyword evidence="4 6" id="KW-0378">Hydrolase</keyword>
<protein>
    <submittedName>
        <fullName evidence="8">S8 family peptidase</fullName>
    </submittedName>
</protein>
<dbReference type="SUPFAM" id="SSF52743">
    <property type="entry name" value="Subtilisin-like"/>
    <property type="match status" value="1"/>
</dbReference>
<dbReference type="GO" id="GO:0046872">
    <property type="term" value="F:metal ion binding"/>
    <property type="evidence" value="ECO:0007669"/>
    <property type="project" value="UniProtKB-KW"/>
</dbReference>
<dbReference type="Gene3D" id="3.40.50.200">
    <property type="entry name" value="Peptidase S8/S53 domain"/>
    <property type="match status" value="1"/>
</dbReference>
<evidence type="ECO:0000256" key="4">
    <source>
        <dbReference type="ARBA" id="ARBA00022801"/>
    </source>
</evidence>
<dbReference type="InterPro" id="IPR022398">
    <property type="entry name" value="Peptidase_S8_His-AS"/>
</dbReference>
<dbReference type="AlphaFoldDB" id="A0A7X0SPG9"/>
<dbReference type="InterPro" id="IPR050131">
    <property type="entry name" value="Peptidase_S8_subtilisin-like"/>
</dbReference>
<dbReference type="EMBL" id="JACJVO010000031">
    <property type="protein sequence ID" value="MBB6733767.1"/>
    <property type="molecule type" value="Genomic_DNA"/>
</dbReference>
<evidence type="ECO:0000256" key="2">
    <source>
        <dbReference type="ARBA" id="ARBA00022670"/>
    </source>
</evidence>
<dbReference type="PANTHER" id="PTHR43806">
    <property type="entry name" value="PEPTIDASE S8"/>
    <property type="match status" value="1"/>
</dbReference>
<dbReference type="InterPro" id="IPR000209">
    <property type="entry name" value="Peptidase_S8/S53_dom"/>
</dbReference>
<comment type="caution">
    <text evidence="8">The sequence shown here is derived from an EMBL/GenBank/DDBJ whole genome shotgun (WGS) entry which is preliminary data.</text>
</comment>
<dbReference type="PANTHER" id="PTHR43806:SF11">
    <property type="entry name" value="CEREVISIN-RELATED"/>
    <property type="match status" value="1"/>
</dbReference>
<keyword evidence="2 6" id="KW-0645">Protease</keyword>
<organism evidence="8 9">
    <name type="scientific">Cohnella zeiphila</name>
    <dbReference type="NCBI Taxonomy" id="2761120"/>
    <lineage>
        <taxon>Bacteria</taxon>
        <taxon>Bacillati</taxon>
        <taxon>Bacillota</taxon>
        <taxon>Bacilli</taxon>
        <taxon>Bacillales</taxon>
        <taxon>Paenibacillaceae</taxon>
        <taxon>Cohnella</taxon>
    </lineage>
</organism>
<keyword evidence="9" id="KW-1185">Reference proteome</keyword>
<feature type="active site" description="Charge relay system" evidence="6">
    <location>
        <position position="319"/>
    </location>
</feature>
<evidence type="ECO:0000256" key="6">
    <source>
        <dbReference type="PROSITE-ProRule" id="PRU01240"/>
    </source>
</evidence>
<reference evidence="8 9" key="1">
    <citation type="submission" date="2020-08" db="EMBL/GenBank/DDBJ databases">
        <title>Cohnella phylogeny.</title>
        <authorList>
            <person name="Dunlap C."/>
        </authorList>
    </citation>
    <scope>NUCLEOTIDE SEQUENCE [LARGE SCALE GENOMIC DNA]</scope>
    <source>
        <strain evidence="8 9">CBP 2801</strain>
    </source>
</reference>
<feature type="active site" description="Charge relay system" evidence="6">
    <location>
        <position position="132"/>
    </location>
</feature>
<comment type="similarity">
    <text evidence="1 6">Belongs to the peptidase S8 family.</text>
</comment>
<dbReference type="Pfam" id="PF00082">
    <property type="entry name" value="Peptidase_S8"/>
    <property type="match status" value="1"/>
</dbReference>
<dbReference type="InterPro" id="IPR036852">
    <property type="entry name" value="Peptidase_S8/S53_dom_sf"/>
</dbReference>
<evidence type="ECO:0000256" key="5">
    <source>
        <dbReference type="ARBA" id="ARBA00022825"/>
    </source>
</evidence>
<dbReference type="RefSeq" id="WP_185131433.1">
    <property type="nucleotide sequence ID" value="NZ_JACJVO010000031.1"/>
</dbReference>
<dbReference type="PRINTS" id="PR00723">
    <property type="entry name" value="SUBTILISIN"/>
</dbReference>
<dbReference type="PROSITE" id="PS00137">
    <property type="entry name" value="SUBTILASE_HIS"/>
    <property type="match status" value="1"/>
</dbReference>
<evidence type="ECO:0000256" key="1">
    <source>
        <dbReference type="ARBA" id="ARBA00011073"/>
    </source>
</evidence>
<dbReference type="Proteomes" id="UP000564644">
    <property type="component" value="Unassembled WGS sequence"/>
</dbReference>
<dbReference type="PROSITE" id="PS00136">
    <property type="entry name" value="SUBTILASE_ASP"/>
    <property type="match status" value="1"/>
</dbReference>
<gene>
    <name evidence="8" type="ORF">H7C18_22855</name>
</gene>
<dbReference type="PROSITE" id="PS51892">
    <property type="entry name" value="SUBTILASE"/>
    <property type="match status" value="1"/>
</dbReference>